<protein>
    <submittedName>
        <fullName evidence="2">Transcriptional regulator, contains XRE-family HTH domain</fullName>
    </submittedName>
</protein>
<dbReference type="SMART" id="SM00530">
    <property type="entry name" value="HTH_XRE"/>
    <property type="match status" value="1"/>
</dbReference>
<dbReference type="CDD" id="cd00093">
    <property type="entry name" value="HTH_XRE"/>
    <property type="match status" value="1"/>
</dbReference>
<evidence type="ECO:0000259" key="1">
    <source>
        <dbReference type="PROSITE" id="PS50943"/>
    </source>
</evidence>
<accession>A0A521FCR4</accession>
<dbReference type="EMBL" id="FXTO01000026">
    <property type="protein sequence ID" value="SMO93290.1"/>
    <property type="molecule type" value="Genomic_DNA"/>
</dbReference>
<keyword evidence="3" id="KW-1185">Reference proteome</keyword>
<dbReference type="GO" id="GO:0003677">
    <property type="term" value="F:DNA binding"/>
    <property type="evidence" value="ECO:0007669"/>
    <property type="project" value="InterPro"/>
</dbReference>
<name>A0A521FCR4_9RHOB</name>
<proteinExistence type="predicted"/>
<dbReference type="PROSITE" id="PS50943">
    <property type="entry name" value="HTH_CROC1"/>
    <property type="match status" value="1"/>
</dbReference>
<dbReference type="RefSeq" id="WP_142494331.1">
    <property type="nucleotide sequence ID" value="NZ_FXTO01000026.1"/>
</dbReference>
<gene>
    <name evidence="2" type="ORF">SAMN06265173_12612</name>
</gene>
<dbReference type="Pfam" id="PF01381">
    <property type="entry name" value="HTH_3"/>
    <property type="match status" value="1"/>
</dbReference>
<dbReference type="OrthoDB" id="9797172at2"/>
<dbReference type="Proteomes" id="UP000316030">
    <property type="component" value="Unassembled WGS sequence"/>
</dbReference>
<evidence type="ECO:0000313" key="2">
    <source>
        <dbReference type="EMBL" id="SMO93290.1"/>
    </source>
</evidence>
<evidence type="ECO:0000313" key="3">
    <source>
        <dbReference type="Proteomes" id="UP000316030"/>
    </source>
</evidence>
<reference evidence="2 3" key="1">
    <citation type="submission" date="2017-05" db="EMBL/GenBank/DDBJ databases">
        <authorList>
            <person name="Varghese N."/>
            <person name="Submissions S."/>
        </authorList>
    </citation>
    <scope>NUCLEOTIDE SEQUENCE [LARGE SCALE GENOMIC DNA]</scope>
    <source>
        <strain evidence="2 3">DSM 29506</strain>
    </source>
</reference>
<dbReference type="AlphaFoldDB" id="A0A521FCR4"/>
<dbReference type="Gene3D" id="1.10.260.40">
    <property type="entry name" value="lambda repressor-like DNA-binding domains"/>
    <property type="match status" value="1"/>
</dbReference>
<feature type="domain" description="HTH cro/C1-type" evidence="1">
    <location>
        <begin position="13"/>
        <end position="67"/>
    </location>
</feature>
<organism evidence="2 3">
    <name type="scientific">Thalassovita litoralis</name>
    <dbReference type="NCBI Taxonomy" id="1010611"/>
    <lineage>
        <taxon>Bacteria</taxon>
        <taxon>Pseudomonadati</taxon>
        <taxon>Pseudomonadota</taxon>
        <taxon>Alphaproteobacteria</taxon>
        <taxon>Rhodobacterales</taxon>
        <taxon>Roseobacteraceae</taxon>
        <taxon>Thalassovita</taxon>
    </lineage>
</organism>
<dbReference type="SUPFAM" id="SSF47413">
    <property type="entry name" value="lambda repressor-like DNA-binding domains"/>
    <property type="match status" value="1"/>
</dbReference>
<dbReference type="InterPro" id="IPR001387">
    <property type="entry name" value="Cro/C1-type_HTH"/>
</dbReference>
<sequence>MPHPVDIHVGGQLKKFRVLIGRTQTELAAALNTSFQQVQKYETGRNRISASKLFQAAQYLSQPVNSFFPEMDDAGPDEKNILSAETKIEVDLIAACRQMRNDERRDLVLKMAHAMNDECCSECVE</sequence>
<dbReference type="InterPro" id="IPR010982">
    <property type="entry name" value="Lambda_DNA-bd_dom_sf"/>
</dbReference>